<organism evidence="1 2">
    <name type="scientific">Melia azedarach</name>
    <name type="common">Chinaberry tree</name>
    <dbReference type="NCBI Taxonomy" id="155640"/>
    <lineage>
        <taxon>Eukaryota</taxon>
        <taxon>Viridiplantae</taxon>
        <taxon>Streptophyta</taxon>
        <taxon>Embryophyta</taxon>
        <taxon>Tracheophyta</taxon>
        <taxon>Spermatophyta</taxon>
        <taxon>Magnoliopsida</taxon>
        <taxon>eudicotyledons</taxon>
        <taxon>Gunneridae</taxon>
        <taxon>Pentapetalae</taxon>
        <taxon>rosids</taxon>
        <taxon>malvids</taxon>
        <taxon>Sapindales</taxon>
        <taxon>Meliaceae</taxon>
        <taxon>Melia</taxon>
    </lineage>
</organism>
<dbReference type="Proteomes" id="UP001164539">
    <property type="component" value="Chromosome 11"/>
</dbReference>
<evidence type="ECO:0000313" key="1">
    <source>
        <dbReference type="EMBL" id="KAJ4707213.1"/>
    </source>
</evidence>
<proteinExistence type="predicted"/>
<name>A0ACC1X932_MELAZ</name>
<accession>A0ACC1X932</accession>
<keyword evidence="2" id="KW-1185">Reference proteome</keyword>
<dbReference type="EMBL" id="CM051404">
    <property type="protein sequence ID" value="KAJ4707213.1"/>
    <property type="molecule type" value="Genomic_DNA"/>
</dbReference>
<reference evidence="1 2" key="1">
    <citation type="journal article" date="2023" name="Science">
        <title>Complex scaffold remodeling in plant triterpene biosynthesis.</title>
        <authorList>
            <person name="De La Pena R."/>
            <person name="Hodgson H."/>
            <person name="Liu J.C."/>
            <person name="Stephenson M.J."/>
            <person name="Martin A.C."/>
            <person name="Owen C."/>
            <person name="Harkess A."/>
            <person name="Leebens-Mack J."/>
            <person name="Jimenez L.E."/>
            <person name="Osbourn A."/>
            <person name="Sattely E.S."/>
        </authorList>
    </citation>
    <scope>NUCLEOTIDE SEQUENCE [LARGE SCALE GENOMIC DNA]</scope>
    <source>
        <strain evidence="2">cv. JPN11</strain>
        <tissue evidence="1">Leaf</tissue>
    </source>
</reference>
<sequence length="267" mass="30416">PLSIKLTLGFQGCSLDFVEKQQKHSKKIQKESLQKMVNIRLLGIVLSGLFFFTHGVRDFSFALAQDEATALASDREVQAVSAQKELLDDHGVTSFSMRKLWLQGRKMAAHMLWKEHEKEPKARDKFETSKISGKSSSEASKKSLERFDHNQDDDQRKNINMLDRKTLITASLGIPRSKPAVSLSDSKQMQPQDSKTVKTITSLESSSLSENLVAQEPLDSDDHLRNIEETKRFLMAAKEVENLMQKDYRGMSKPRRKPPINNHEPRH</sequence>
<evidence type="ECO:0000313" key="2">
    <source>
        <dbReference type="Proteomes" id="UP001164539"/>
    </source>
</evidence>
<protein>
    <submittedName>
        <fullName evidence="1">Exocyst complex component like</fullName>
    </submittedName>
</protein>
<comment type="caution">
    <text evidence="1">The sequence shown here is derived from an EMBL/GenBank/DDBJ whole genome shotgun (WGS) entry which is preliminary data.</text>
</comment>
<gene>
    <name evidence="1" type="ORF">OWV82_020764</name>
</gene>
<feature type="non-terminal residue" evidence="1">
    <location>
        <position position="1"/>
    </location>
</feature>